<name>A0A6J6D1M6_9ZZZZ</name>
<dbReference type="PANTHER" id="PTHR30163">
    <property type="entry name" value="MEMBRANE-BOUND LYTIC MUREIN TRANSGLYCOSYLASE B"/>
    <property type="match status" value="1"/>
</dbReference>
<dbReference type="NCBIfam" id="TIGR02283">
    <property type="entry name" value="MltB_2"/>
    <property type="match status" value="1"/>
</dbReference>
<keyword evidence="1" id="KW-0472">Membrane</keyword>
<feature type="domain" description="Transglycosylase SLT" evidence="3">
    <location>
        <begin position="62"/>
        <end position="353"/>
    </location>
</feature>
<dbReference type="SUPFAM" id="SSF53955">
    <property type="entry name" value="Lysozyme-like"/>
    <property type="match status" value="1"/>
</dbReference>
<dbReference type="GO" id="GO:0009253">
    <property type="term" value="P:peptidoglycan catabolic process"/>
    <property type="evidence" value="ECO:0007669"/>
    <property type="project" value="TreeGrafter"/>
</dbReference>
<dbReference type="InterPro" id="IPR043426">
    <property type="entry name" value="MltB-like"/>
</dbReference>
<dbReference type="InterPro" id="IPR023346">
    <property type="entry name" value="Lysozyme-like_dom_sf"/>
</dbReference>
<dbReference type="InterPro" id="IPR011970">
    <property type="entry name" value="MltB_2"/>
</dbReference>
<dbReference type="Gene3D" id="1.10.8.350">
    <property type="entry name" value="Bacterial muramidase"/>
    <property type="match status" value="1"/>
</dbReference>
<reference evidence="4" key="1">
    <citation type="submission" date="2020-05" db="EMBL/GenBank/DDBJ databases">
        <authorList>
            <person name="Chiriac C."/>
            <person name="Salcher M."/>
            <person name="Ghai R."/>
            <person name="Kavagutti S V."/>
        </authorList>
    </citation>
    <scope>NUCLEOTIDE SEQUENCE</scope>
</reference>
<dbReference type="AlphaFoldDB" id="A0A6J6D1M6"/>
<dbReference type="Gene3D" id="1.10.101.10">
    <property type="entry name" value="PGBD-like superfamily/PGBD"/>
    <property type="match status" value="1"/>
</dbReference>
<evidence type="ECO:0000256" key="1">
    <source>
        <dbReference type="SAM" id="Phobius"/>
    </source>
</evidence>
<accession>A0A6J6D1M6</accession>
<dbReference type="PANTHER" id="PTHR30163:SF8">
    <property type="entry name" value="LYTIC MUREIN TRANSGLYCOSYLASE"/>
    <property type="match status" value="1"/>
</dbReference>
<dbReference type="InterPro" id="IPR036366">
    <property type="entry name" value="PGBDSf"/>
</dbReference>
<dbReference type="CDD" id="cd13399">
    <property type="entry name" value="Slt35-like"/>
    <property type="match status" value="1"/>
</dbReference>
<evidence type="ECO:0000259" key="2">
    <source>
        <dbReference type="Pfam" id="PF01471"/>
    </source>
</evidence>
<protein>
    <submittedName>
        <fullName evidence="4">Unannotated protein</fullName>
    </submittedName>
</protein>
<dbReference type="Pfam" id="PF01471">
    <property type="entry name" value="PG_binding_1"/>
    <property type="match status" value="1"/>
</dbReference>
<organism evidence="4">
    <name type="scientific">freshwater metagenome</name>
    <dbReference type="NCBI Taxonomy" id="449393"/>
    <lineage>
        <taxon>unclassified sequences</taxon>
        <taxon>metagenomes</taxon>
        <taxon>ecological metagenomes</taxon>
    </lineage>
</organism>
<dbReference type="InterPro" id="IPR031304">
    <property type="entry name" value="SLT_2"/>
</dbReference>
<gene>
    <name evidence="4" type="ORF">UFOPK1358_01994</name>
</gene>
<keyword evidence="1" id="KW-0812">Transmembrane</keyword>
<dbReference type="Pfam" id="PF13406">
    <property type="entry name" value="SLT_2"/>
    <property type="match status" value="1"/>
</dbReference>
<dbReference type="GO" id="GO:0008933">
    <property type="term" value="F:peptidoglycan lytic transglycosylase activity"/>
    <property type="evidence" value="ECO:0007669"/>
    <property type="project" value="TreeGrafter"/>
</dbReference>
<sequence>MFDFGRQNIRIVPTRPLGRRDVFFSLGQVLRTFVLLALFCAGWLVVASASARSQERVPDEAQFQSFITGLWPDARAAGVSRATFDAATGGLTPDAAVLRMIGKQAEFVKPIWSYIDDAVSKSRVGRGLARGAEVERTLARVEEHYGVDRYVVLAVWGMETNYGGFSGKLGTIRSLATLAAAGHRGPFFRRELIVALQILEQGHVAPENMLGSWAGAMGQTQFMPSSFMKHAVDWDGDGHKDIWSSVPDALASTANYLAEHGWIKGWTWGYEITLPKHFSLRTHEPNEYRPFAHWAKAGVKRADGVHMPEAGEGALLLPAGRNGPAFLVTRNFAAIKTYNASNAYALGVSLLSDRLAGSPGLSAKWPVHERVLDADQSYELQRQLARRGYHIGDFDGKIGEKAQVAIRHYQRQAGLEPDGFASVPLLERMRTKP</sequence>
<dbReference type="InterPro" id="IPR036365">
    <property type="entry name" value="PGBD-like_sf"/>
</dbReference>
<dbReference type="InterPro" id="IPR002477">
    <property type="entry name" value="Peptidoglycan-bd-like"/>
</dbReference>
<proteinExistence type="predicted"/>
<dbReference type="EMBL" id="CAEZSF010000290">
    <property type="protein sequence ID" value="CAB4557245.1"/>
    <property type="molecule type" value="Genomic_DNA"/>
</dbReference>
<feature type="domain" description="Peptidoglycan binding-like" evidence="2">
    <location>
        <begin position="378"/>
        <end position="422"/>
    </location>
</feature>
<dbReference type="SUPFAM" id="SSF47090">
    <property type="entry name" value="PGBD-like"/>
    <property type="match status" value="1"/>
</dbReference>
<evidence type="ECO:0000313" key="4">
    <source>
        <dbReference type="EMBL" id="CAB4557245.1"/>
    </source>
</evidence>
<keyword evidence="1" id="KW-1133">Transmembrane helix</keyword>
<evidence type="ECO:0000259" key="3">
    <source>
        <dbReference type="Pfam" id="PF13406"/>
    </source>
</evidence>
<feature type="transmembrane region" description="Helical" evidence="1">
    <location>
        <begin position="21"/>
        <end position="46"/>
    </location>
</feature>
<dbReference type="Gene3D" id="1.10.530.10">
    <property type="match status" value="1"/>
</dbReference>